<evidence type="ECO:0000313" key="7">
    <source>
        <dbReference type="EMBL" id="CAF2979262.1"/>
    </source>
</evidence>
<dbReference type="Pfam" id="PF00018">
    <property type="entry name" value="SH3_1"/>
    <property type="match status" value="1"/>
</dbReference>
<dbReference type="InterPro" id="IPR001452">
    <property type="entry name" value="SH3_domain"/>
</dbReference>
<keyword evidence="8" id="KW-1185">Reference proteome</keyword>
<dbReference type="GO" id="GO:0005737">
    <property type="term" value="C:cytoplasm"/>
    <property type="evidence" value="ECO:0007669"/>
    <property type="project" value="TreeGrafter"/>
</dbReference>
<dbReference type="OrthoDB" id="28357at2759"/>
<name>A0A7R8HB37_LEPSM</name>
<comment type="subcellular location">
    <subcellularLocation>
        <location evidence="1">Cytoplasm</location>
    </subcellularLocation>
</comment>
<dbReference type="AlphaFoldDB" id="A0A7R8HB37"/>
<dbReference type="Gene3D" id="1.20.1270.60">
    <property type="entry name" value="Arfaptin homology (AH) domain/BAR domain"/>
    <property type="match status" value="1"/>
</dbReference>
<evidence type="ECO:0000256" key="4">
    <source>
        <dbReference type="ARBA" id="ARBA00022553"/>
    </source>
</evidence>
<dbReference type="Pfam" id="PF25610">
    <property type="entry name" value="HR1_TOCA"/>
    <property type="match status" value="1"/>
</dbReference>
<feature type="compositionally biased region" description="Basic residues" evidence="6">
    <location>
        <begin position="456"/>
        <end position="470"/>
    </location>
</feature>
<dbReference type="EMBL" id="HG994585">
    <property type="protein sequence ID" value="CAF2979262.1"/>
    <property type="molecule type" value="Genomic_DNA"/>
</dbReference>
<dbReference type="InterPro" id="IPR036028">
    <property type="entry name" value="SH3-like_dom_sf"/>
</dbReference>
<dbReference type="GO" id="GO:0043226">
    <property type="term" value="C:organelle"/>
    <property type="evidence" value="ECO:0007669"/>
    <property type="project" value="UniProtKB-ARBA"/>
</dbReference>
<evidence type="ECO:0000256" key="3">
    <source>
        <dbReference type="ARBA" id="ARBA00022490"/>
    </source>
</evidence>
<feature type="region of interest" description="Disordered" evidence="6">
    <location>
        <begin position="72"/>
        <end position="91"/>
    </location>
</feature>
<keyword evidence="5" id="KW-0175">Coiled coil</keyword>
<dbReference type="PROSITE" id="PS50002">
    <property type="entry name" value="SH3"/>
    <property type="match status" value="1"/>
</dbReference>
<dbReference type="InterPro" id="IPR027267">
    <property type="entry name" value="AH/BAR_dom_sf"/>
</dbReference>
<dbReference type="Gene3D" id="6.10.140.470">
    <property type="match status" value="1"/>
</dbReference>
<reference evidence="7" key="1">
    <citation type="submission" date="2021-02" db="EMBL/GenBank/DDBJ databases">
        <authorList>
            <person name="Bekaert M."/>
        </authorList>
    </citation>
    <scope>NUCLEOTIDE SEQUENCE</scope>
    <source>
        <strain evidence="7">IoA-00</strain>
    </source>
</reference>
<protein>
    <submittedName>
        <fullName evidence="7">NOSTRIN</fullName>
    </submittedName>
</protein>
<dbReference type="SUPFAM" id="SSF50044">
    <property type="entry name" value="SH3-domain"/>
    <property type="match status" value="1"/>
</dbReference>
<dbReference type="InterPro" id="IPR057870">
    <property type="entry name" value="HR1_TOCA"/>
</dbReference>
<dbReference type="PANTHER" id="PTHR23065:SF7">
    <property type="entry name" value="NOSTRIN, ISOFORM H"/>
    <property type="match status" value="1"/>
</dbReference>
<evidence type="ECO:0000313" key="8">
    <source>
        <dbReference type="Proteomes" id="UP000675881"/>
    </source>
</evidence>
<dbReference type="Gene3D" id="2.30.30.40">
    <property type="entry name" value="SH3 Domains"/>
    <property type="match status" value="1"/>
</dbReference>
<accession>A0A7R8HB37</accession>
<evidence type="ECO:0000256" key="6">
    <source>
        <dbReference type="SAM" id="MobiDB-lite"/>
    </source>
</evidence>
<evidence type="ECO:0000256" key="5">
    <source>
        <dbReference type="ARBA" id="ARBA00023054"/>
    </source>
</evidence>
<keyword evidence="4" id="KW-0597">Phosphoprotein</keyword>
<dbReference type="SUPFAM" id="SSF103657">
    <property type="entry name" value="BAR/IMD domain-like"/>
    <property type="match status" value="1"/>
</dbReference>
<feature type="compositionally biased region" description="Acidic residues" evidence="6">
    <location>
        <begin position="473"/>
        <end position="490"/>
    </location>
</feature>
<keyword evidence="2" id="KW-0728">SH3 domain</keyword>
<feature type="compositionally biased region" description="Low complexity" evidence="6">
    <location>
        <begin position="429"/>
        <end position="441"/>
    </location>
</feature>
<dbReference type="SMART" id="SM00326">
    <property type="entry name" value="SH3"/>
    <property type="match status" value="1"/>
</dbReference>
<evidence type="ECO:0000256" key="1">
    <source>
        <dbReference type="ARBA" id="ARBA00004496"/>
    </source>
</evidence>
<evidence type="ECO:0000256" key="2">
    <source>
        <dbReference type="ARBA" id="ARBA00022443"/>
    </source>
</evidence>
<proteinExistence type="predicted"/>
<feature type="region of interest" description="Disordered" evidence="6">
    <location>
        <begin position="426"/>
        <end position="490"/>
    </location>
</feature>
<feature type="compositionally biased region" description="Low complexity" evidence="6">
    <location>
        <begin position="76"/>
        <end position="90"/>
    </location>
</feature>
<dbReference type="GO" id="GO:0005886">
    <property type="term" value="C:plasma membrane"/>
    <property type="evidence" value="ECO:0007669"/>
    <property type="project" value="TreeGrafter"/>
</dbReference>
<gene>
    <name evidence="7" type="ORF">LSAA_12248</name>
</gene>
<dbReference type="Proteomes" id="UP000675881">
    <property type="component" value="Chromosome 6"/>
</dbReference>
<sequence length="592" mass="66745">MWMDGSKYYFSDESHVYGGSLGSGGLSMRRSFSLPRWMDQIVHGRMTSTQLSNMVNKPLRRSSLALHRMNSKIKNGGSSSSSSGVSSSSSALPHMLHIVHRTTKQPLKKYGLISKRSEAENAYAKSLKDMEFTADIHKSIASILIEECVKPLKTFSDIQHKSRKSIESLVDKRAKLYSETRTLETKYKVKSYSACRDNERVQDQALDCKLGRAEESARKCDGDYYTSCLKAERSRLDWESGIIRALSETYQSALSENLPKLVSASKRLQEPIRSSDVERDMDASKAKFELDGNVRCGDSILPDTYAEDATNAMNQERRRQAINEILKRVDMDIEKEKKGRSGVENLAKALTETPKFGGEDSLVDIQEKISHMSSMISYLEACKFKTTNSLNYVDGKTMIVHPYIDNSRKDKSGMKLTLLKLPSNARGFEGSSSGVSEVGSSPTAPHKTTDELVNDRHHHHRHHFHNHHHHDIGDDDIDDEEDVDDDFDSDEDDDYILSRSHHPLDMSGGVNGSSVIPSDSQENEISEFYYQEKQVSSSTMGQCSAIYDYQANLHDELTIFAGDIITIHDKQNDDWWFGRGSRSCWTLSINIC</sequence>
<organism evidence="7 8">
    <name type="scientific">Lepeophtheirus salmonis</name>
    <name type="common">Salmon louse</name>
    <name type="synonym">Caligus salmonis</name>
    <dbReference type="NCBI Taxonomy" id="72036"/>
    <lineage>
        <taxon>Eukaryota</taxon>
        <taxon>Metazoa</taxon>
        <taxon>Ecdysozoa</taxon>
        <taxon>Arthropoda</taxon>
        <taxon>Crustacea</taxon>
        <taxon>Multicrustacea</taxon>
        <taxon>Hexanauplia</taxon>
        <taxon>Copepoda</taxon>
        <taxon>Siphonostomatoida</taxon>
        <taxon>Caligidae</taxon>
        <taxon>Lepeophtheirus</taxon>
    </lineage>
</organism>
<keyword evidence="3" id="KW-0963">Cytoplasm</keyword>
<dbReference type="PANTHER" id="PTHR23065">
    <property type="entry name" value="PROLINE-SERINE-THREONINE PHOSPHATASE INTERACTING PROTEIN 1"/>
    <property type="match status" value="1"/>
</dbReference>